<dbReference type="EMBL" id="ML213683">
    <property type="protein sequence ID" value="TFK32179.1"/>
    <property type="molecule type" value="Genomic_DNA"/>
</dbReference>
<feature type="compositionally biased region" description="Basic residues" evidence="1">
    <location>
        <begin position="59"/>
        <end position="70"/>
    </location>
</feature>
<evidence type="ECO:0000313" key="4">
    <source>
        <dbReference type="Proteomes" id="UP000308652"/>
    </source>
</evidence>
<name>A0A5C3LGB0_9AGAR</name>
<evidence type="ECO:0000256" key="2">
    <source>
        <dbReference type="SAM" id="SignalP"/>
    </source>
</evidence>
<dbReference type="Proteomes" id="UP000308652">
    <property type="component" value="Unassembled WGS sequence"/>
</dbReference>
<evidence type="ECO:0000256" key="1">
    <source>
        <dbReference type="SAM" id="MobiDB-lite"/>
    </source>
</evidence>
<feature type="signal peptide" evidence="2">
    <location>
        <begin position="1"/>
        <end position="18"/>
    </location>
</feature>
<accession>A0A5C3LGB0</accession>
<protein>
    <recommendedName>
        <fullName evidence="5">Secreted protein</fullName>
    </recommendedName>
</protein>
<organism evidence="3 4">
    <name type="scientific">Crucibulum laeve</name>
    <dbReference type="NCBI Taxonomy" id="68775"/>
    <lineage>
        <taxon>Eukaryota</taxon>
        <taxon>Fungi</taxon>
        <taxon>Dikarya</taxon>
        <taxon>Basidiomycota</taxon>
        <taxon>Agaricomycotina</taxon>
        <taxon>Agaricomycetes</taxon>
        <taxon>Agaricomycetidae</taxon>
        <taxon>Agaricales</taxon>
        <taxon>Agaricineae</taxon>
        <taxon>Nidulariaceae</taxon>
        <taxon>Crucibulum</taxon>
    </lineage>
</organism>
<evidence type="ECO:0008006" key="5">
    <source>
        <dbReference type="Google" id="ProtNLM"/>
    </source>
</evidence>
<evidence type="ECO:0000313" key="3">
    <source>
        <dbReference type="EMBL" id="TFK32179.1"/>
    </source>
</evidence>
<feature type="chain" id="PRO_5022769165" description="Secreted protein" evidence="2">
    <location>
        <begin position="19"/>
        <end position="106"/>
    </location>
</feature>
<sequence>MYVVLSLLFVLLVDDAFSSQVFNARATYVFPGPQIAFVSVSSAPYLALSYHYQNPSPHHQPRAPRLRRPHLLPSNQEQQSPAVGGSGVVVPRQDGLAAFLGGYNDK</sequence>
<feature type="region of interest" description="Disordered" evidence="1">
    <location>
        <begin position="54"/>
        <end position="89"/>
    </location>
</feature>
<keyword evidence="4" id="KW-1185">Reference proteome</keyword>
<dbReference type="AlphaFoldDB" id="A0A5C3LGB0"/>
<proteinExistence type="predicted"/>
<gene>
    <name evidence="3" type="ORF">BDQ12DRAFT_525211</name>
</gene>
<reference evidence="3 4" key="1">
    <citation type="journal article" date="2019" name="Nat. Ecol. Evol.">
        <title>Megaphylogeny resolves global patterns of mushroom evolution.</title>
        <authorList>
            <person name="Varga T."/>
            <person name="Krizsan K."/>
            <person name="Foldi C."/>
            <person name="Dima B."/>
            <person name="Sanchez-Garcia M."/>
            <person name="Sanchez-Ramirez S."/>
            <person name="Szollosi G.J."/>
            <person name="Szarkandi J.G."/>
            <person name="Papp V."/>
            <person name="Albert L."/>
            <person name="Andreopoulos W."/>
            <person name="Angelini C."/>
            <person name="Antonin V."/>
            <person name="Barry K.W."/>
            <person name="Bougher N.L."/>
            <person name="Buchanan P."/>
            <person name="Buyck B."/>
            <person name="Bense V."/>
            <person name="Catcheside P."/>
            <person name="Chovatia M."/>
            <person name="Cooper J."/>
            <person name="Damon W."/>
            <person name="Desjardin D."/>
            <person name="Finy P."/>
            <person name="Geml J."/>
            <person name="Haridas S."/>
            <person name="Hughes K."/>
            <person name="Justo A."/>
            <person name="Karasinski D."/>
            <person name="Kautmanova I."/>
            <person name="Kiss B."/>
            <person name="Kocsube S."/>
            <person name="Kotiranta H."/>
            <person name="LaButti K.M."/>
            <person name="Lechner B.E."/>
            <person name="Liimatainen K."/>
            <person name="Lipzen A."/>
            <person name="Lukacs Z."/>
            <person name="Mihaltcheva S."/>
            <person name="Morgado L.N."/>
            <person name="Niskanen T."/>
            <person name="Noordeloos M.E."/>
            <person name="Ohm R.A."/>
            <person name="Ortiz-Santana B."/>
            <person name="Ovrebo C."/>
            <person name="Racz N."/>
            <person name="Riley R."/>
            <person name="Savchenko A."/>
            <person name="Shiryaev A."/>
            <person name="Soop K."/>
            <person name="Spirin V."/>
            <person name="Szebenyi C."/>
            <person name="Tomsovsky M."/>
            <person name="Tulloss R.E."/>
            <person name="Uehling J."/>
            <person name="Grigoriev I.V."/>
            <person name="Vagvolgyi C."/>
            <person name="Papp T."/>
            <person name="Martin F.M."/>
            <person name="Miettinen O."/>
            <person name="Hibbett D.S."/>
            <person name="Nagy L.G."/>
        </authorList>
    </citation>
    <scope>NUCLEOTIDE SEQUENCE [LARGE SCALE GENOMIC DNA]</scope>
    <source>
        <strain evidence="3 4">CBS 166.37</strain>
    </source>
</reference>
<keyword evidence="2" id="KW-0732">Signal</keyword>